<reference evidence="2" key="1">
    <citation type="journal article" date="2021" name="Nat. Commun.">
        <title>Genetic determinants of endophytism in the Arabidopsis root mycobiome.</title>
        <authorList>
            <person name="Mesny F."/>
            <person name="Miyauchi S."/>
            <person name="Thiergart T."/>
            <person name="Pickel B."/>
            <person name="Atanasova L."/>
            <person name="Karlsson M."/>
            <person name="Huettel B."/>
            <person name="Barry K.W."/>
            <person name="Haridas S."/>
            <person name="Chen C."/>
            <person name="Bauer D."/>
            <person name="Andreopoulos W."/>
            <person name="Pangilinan J."/>
            <person name="LaButti K."/>
            <person name="Riley R."/>
            <person name="Lipzen A."/>
            <person name="Clum A."/>
            <person name="Drula E."/>
            <person name="Henrissat B."/>
            <person name="Kohler A."/>
            <person name="Grigoriev I.V."/>
            <person name="Martin F.M."/>
            <person name="Hacquard S."/>
        </authorList>
    </citation>
    <scope>NUCLEOTIDE SEQUENCE</scope>
    <source>
        <strain evidence="2">MPI-CAGE-CH-0235</strain>
    </source>
</reference>
<name>A0A8K0WJU5_9HYPO</name>
<protein>
    <submittedName>
        <fullName evidence="2">Alpha/beta hydrolase fold-1</fullName>
    </submittedName>
</protein>
<keyword evidence="3" id="KW-1185">Reference proteome</keyword>
<dbReference type="PANTHER" id="PTHR37017">
    <property type="entry name" value="AB HYDROLASE-1 DOMAIN-CONTAINING PROTEIN-RELATED"/>
    <property type="match status" value="1"/>
</dbReference>
<proteinExistence type="predicted"/>
<feature type="domain" description="AB hydrolase-1" evidence="1">
    <location>
        <begin position="7"/>
        <end position="252"/>
    </location>
</feature>
<dbReference type="PANTHER" id="PTHR37017:SF10">
    <property type="entry name" value="AB HYDROLASE-1 DOMAIN-CONTAINING PROTEIN"/>
    <property type="match status" value="1"/>
</dbReference>
<dbReference type="InterPro" id="IPR052897">
    <property type="entry name" value="Sec-Metab_Biosynth_Hydrolase"/>
</dbReference>
<gene>
    <name evidence="2" type="ORF">B0I35DRAFT_364172</name>
</gene>
<sequence length="280" mass="30746">MDTKPVVLIVAGAWHVPETYRKLTRALESAGFEVHTPLLPTMNGSRPPDGDMLSDAECVRERAEKLADHGHKIIAVMHSYGGLPGTQGLHGLGVDARAAKGLRGGVCRLVYMAAHGLSEGLSIFDKISEFGEGAAYESAYDFTEDGICSCRDWKASLLTNSEGVMEQNSATDEEVQDYMSTLVPCNSKAFWQPVTRCAWRDIPVTFIYTRKDIAPPFHFQVSNVYFMRGAGYDVETYELNSGHLPHLTHTSQVVLIINNVANQVASGIKNFGTEIKHVEV</sequence>
<evidence type="ECO:0000313" key="3">
    <source>
        <dbReference type="Proteomes" id="UP000813444"/>
    </source>
</evidence>
<dbReference type="Gene3D" id="3.40.50.1820">
    <property type="entry name" value="alpha/beta hydrolase"/>
    <property type="match status" value="1"/>
</dbReference>
<dbReference type="InterPro" id="IPR029058">
    <property type="entry name" value="AB_hydrolase_fold"/>
</dbReference>
<accession>A0A8K0WJU5</accession>
<dbReference type="InterPro" id="IPR000073">
    <property type="entry name" value="AB_hydrolase_1"/>
</dbReference>
<dbReference type="Proteomes" id="UP000813444">
    <property type="component" value="Unassembled WGS sequence"/>
</dbReference>
<dbReference type="EMBL" id="JAGPNK010000028">
    <property type="protein sequence ID" value="KAH7303818.1"/>
    <property type="molecule type" value="Genomic_DNA"/>
</dbReference>
<dbReference type="AlphaFoldDB" id="A0A8K0WJU5"/>
<evidence type="ECO:0000259" key="1">
    <source>
        <dbReference type="Pfam" id="PF12697"/>
    </source>
</evidence>
<dbReference type="SUPFAM" id="SSF53474">
    <property type="entry name" value="alpha/beta-Hydrolases"/>
    <property type="match status" value="1"/>
</dbReference>
<keyword evidence="2" id="KW-0378">Hydrolase</keyword>
<comment type="caution">
    <text evidence="2">The sequence shown here is derived from an EMBL/GenBank/DDBJ whole genome shotgun (WGS) entry which is preliminary data.</text>
</comment>
<dbReference type="Pfam" id="PF12697">
    <property type="entry name" value="Abhydrolase_6"/>
    <property type="match status" value="1"/>
</dbReference>
<dbReference type="OrthoDB" id="408373at2759"/>
<evidence type="ECO:0000313" key="2">
    <source>
        <dbReference type="EMBL" id="KAH7303818.1"/>
    </source>
</evidence>
<organism evidence="2 3">
    <name type="scientific">Stachybotrys elegans</name>
    <dbReference type="NCBI Taxonomy" id="80388"/>
    <lineage>
        <taxon>Eukaryota</taxon>
        <taxon>Fungi</taxon>
        <taxon>Dikarya</taxon>
        <taxon>Ascomycota</taxon>
        <taxon>Pezizomycotina</taxon>
        <taxon>Sordariomycetes</taxon>
        <taxon>Hypocreomycetidae</taxon>
        <taxon>Hypocreales</taxon>
        <taxon>Stachybotryaceae</taxon>
        <taxon>Stachybotrys</taxon>
    </lineage>
</organism>
<dbReference type="GO" id="GO:0016787">
    <property type="term" value="F:hydrolase activity"/>
    <property type="evidence" value="ECO:0007669"/>
    <property type="project" value="UniProtKB-KW"/>
</dbReference>